<dbReference type="Gene3D" id="3.30.710.10">
    <property type="entry name" value="Potassium Channel Kv1.1, Chain A"/>
    <property type="match status" value="1"/>
</dbReference>
<evidence type="ECO:0000256" key="1">
    <source>
        <dbReference type="SAM" id="MobiDB-lite"/>
    </source>
</evidence>
<gene>
    <name evidence="2" type="ORF">FN846DRAFT_1025010</name>
</gene>
<dbReference type="InParanoid" id="A0A5J5EGZ1"/>
<keyword evidence="3" id="KW-1185">Reference proteome</keyword>
<dbReference type="EMBL" id="VXIS01000333">
    <property type="protein sequence ID" value="KAA8894531.1"/>
    <property type="molecule type" value="Genomic_DNA"/>
</dbReference>
<dbReference type="Proteomes" id="UP000326924">
    <property type="component" value="Unassembled WGS sequence"/>
</dbReference>
<dbReference type="OrthoDB" id="5275938at2759"/>
<name>A0A5J5EGZ1_9PEZI</name>
<dbReference type="InterPro" id="IPR011333">
    <property type="entry name" value="SKP1/BTB/POZ_sf"/>
</dbReference>
<evidence type="ECO:0000313" key="3">
    <source>
        <dbReference type="Proteomes" id="UP000326924"/>
    </source>
</evidence>
<comment type="caution">
    <text evidence="2">The sequence shown here is derived from an EMBL/GenBank/DDBJ whole genome shotgun (WGS) entry which is preliminary data.</text>
</comment>
<feature type="region of interest" description="Disordered" evidence="1">
    <location>
        <begin position="1"/>
        <end position="43"/>
    </location>
</feature>
<organism evidence="2 3">
    <name type="scientific">Sphaerosporella brunnea</name>
    <dbReference type="NCBI Taxonomy" id="1250544"/>
    <lineage>
        <taxon>Eukaryota</taxon>
        <taxon>Fungi</taxon>
        <taxon>Dikarya</taxon>
        <taxon>Ascomycota</taxon>
        <taxon>Pezizomycotina</taxon>
        <taxon>Pezizomycetes</taxon>
        <taxon>Pezizales</taxon>
        <taxon>Pyronemataceae</taxon>
        <taxon>Sphaerosporella</taxon>
    </lineage>
</organism>
<proteinExistence type="predicted"/>
<evidence type="ECO:0008006" key="4">
    <source>
        <dbReference type="Google" id="ProtNLM"/>
    </source>
</evidence>
<evidence type="ECO:0000313" key="2">
    <source>
        <dbReference type="EMBL" id="KAA8894531.1"/>
    </source>
</evidence>
<dbReference type="AlphaFoldDB" id="A0A5J5EGZ1"/>
<sequence length="410" mass="44880">MTDQGARPRSFGSVFPEESSASTPPSSSDNMSSDSTPASTSLPETCTEIVADGDMILELSPTDRFRVYSQVLCSASAVFNRMLSSGSNFSEAVALRSRAPSDGPVFLSLEDDDPAVLLIILRALHSQIKLVPRSLPLVSIVQAAVICDKYLLQEALQPIVRVWTDGTLIKSTIASCPEKWLLITWVFGPEKLFRDVSKSLIIGASVDIQKGIVIGPDRRELPEALPTAIIERIKSSRELCINAIRDEFHSLERRYLHEDVCTSKLKQCDFMQLGLLYRNLLVNSETLWSGSVTAIAEAVYNVTNLDYGNGKQSSSSNSFSKAYCSYCGSKSTTCCTSYNARHCPFCGTPIGPSSGNVHNCTAIKTEGVGVQDSHAQCSWLPQLKTKIKDLSEGFEGLTFSDFPSRTWAWM</sequence>
<reference evidence="2 3" key="1">
    <citation type="submission" date="2019-09" db="EMBL/GenBank/DDBJ databases">
        <title>Draft genome of the ectomycorrhizal ascomycete Sphaerosporella brunnea.</title>
        <authorList>
            <consortium name="DOE Joint Genome Institute"/>
            <person name="Benucci G.M."/>
            <person name="Marozzi G."/>
            <person name="Antonielli L."/>
            <person name="Sanchez S."/>
            <person name="Marco P."/>
            <person name="Wang X."/>
            <person name="Falini L.B."/>
            <person name="Barry K."/>
            <person name="Haridas S."/>
            <person name="Lipzen A."/>
            <person name="Labutti K."/>
            <person name="Grigoriev I.V."/>
            <person name="Murat C."/>
            <person name="Martin F."/>
            <person name="Albertini E."/>
            <person name="Donnini D."/>
            <person name="Bonito G."/>
        </authorList>
    </citation>
    <scope>NUCLEOTIDE SEQUENCE [LARGE SCALE GENOMIC DNA]</scope>
    <source>
        <strain evidence="2 3">Sb_GMNB300</strain>
    </source>
</reference>
<feature type="compositionally biased region" description="Low complexity" evidence="1">
    <location>
        <begin position="16"/>
        <end position="39"/>
    </location>
</feature>
<accession>A0A5J5EGZ1</accession>
<protein>
    <recommendedName>
        <fullName evidence="4">BTB domain-containing protein</fullName>
    </recommendedName>
</protein>